<gene>
    <name evidence="5" type="ORF">ACFQ2V_10225</name>
</gene>
<evidence type="ECO:0000256" key="1">
    <source>
        <dbReference type="ARBA" id="ARBA00023125"/>
    </source>
</evidence>
<feature type="region of interest" description="Disordered" evidence="3">
    <location>
        <begin position="1"/>
        <end position="49"/>
    </location>
</feature>
<reference evidence="6" key="1">
    <citation type="journal article" date="2019" name="Int. J. Syst. Evol. Microbiol.">
        <title>The Global Catalogue of Microorganisms (GCM) 10K type strain sequencing project: providing services to taxonomists for standard genome sequencing and annotation.</title>
        <authorList>
            <consortium name="The Broad Institute Genomics Platform"/>
            <consortium name="The Broad Institute Genome Sequencing Center for Infectious Disease"/>
            <person name="Wu L."/>
            <person name="Ma J."/>
        </authorList>
    </citation>
    <scope>NUCLEOTIDE SEQUENCE [LARGE SCALE GENOMIC DNA]</scope>
    <source>
        <strain evidence="6">CCUG 57508</strain>
    </source>
</reference>
<evidence type="ECO:0000313" key="5">
    <source>
        <dbReference type="EMBL" id="MFD1054682.1"/>
    </source>
</evidence>
<sequence length="412" mass="43641">MNGHERRTGSAAGDEAQADSPSTPGRHPHTAWSAELNGPDTDSGRLEPSGPVLSGFRIAVTSDRRSADLIDAFVRRGAEVLHAPAVRIAPVEQDEILIGDTRAVIACRPDVVVVTTAYGFRRWIEAADAAGLGDALARTLDEARIIVRGPKARGAVRAAGHDDDGIAHDERTASTIGLVLDAGVRGKRVAVQLHGHEDVEQLERLRAAGASVLTVAPYRWVRPTDESRLGRLVAAVAAREVDVVTFTSAPAVDGLVSAAAQLGMDGVLVDALRCGVTAAAVGPVTAEPLLDLGVTPIMPERFRMGALIRTVIEHLTVNGVEQVQTALGPLVVHGRVVTFGGQTVTLARGPRAMLAALMSEPGAVLSRERLLDELPDAENEHALDMAVSRLRSALPDRHLVQTVVRRGYRLNV</sequence>
<feature type="domain" description="OmpR/PhoB-type" evidence="4">
    <location>
        <begin position="318"/>
        <end position="412"/>
    </location>
</feature>
<dbReference type="Pfam" id="PF00486">
    <property type="entry name" value="Trans_reg_C"/>
    <property type="match status" value="1"/>
</dbReference>
<keyword evidence="1 2" id="KW-0238">DNA-binding</keyword>
<accession>A0ABW3MXP8</accession>
<dbReference type="SUPFAM" id="SSF69618">
    <property type="entry name" value="HemD-like"/>
    <property type="match status" value="1"/>
</dbReference>
<organism evidence="5 6">
    <name type="scientific">Terrabacter terrigena</name>
    <dbReference type="NCBI Taxonomy" id="574718"/>
    <lineage>
        <taxon>Bacteria</taxon>
        <taxon>Bacillati</taxon>
        <taxon>Actinomycetota</taxon>
        <taxon>Actinomycetes</taxon>
        <taxon>Micrococcales</taxon>
        <taxon>Intrasporangiaceae</taxon>
        <taxon>Terrabacter</taxon>
    </lineage>
</organism>
<keyword evidence="5" id="KW-0456">Lyase</keyword>
<protein>
    <submittedName>
        <fullName evidence="5">Uroporphyrinogen-III synthase</fullName>
        <ecNumber evidence="5">4.2.1.75</ecNumber>
    </submittedName>
</protein>
<evidence type="ECO:0000256" key="2">
    <source>
        <dbReference type="PROSITE-ProRule" id="PRU01091"/>
    </source>
</evidence>
<dbReference type="SMART" id="SM00862">
    <property type="entry name" value="Trans_reg_C"/>
    <property type="match status" value="1"/>
</dbReference>
<dbReference type="InterPro" id="IPR036388">
    <property type="entry name" value="WH-like_DNA-bd_sf"/>
</dbReference>
<dbReference type="EMBL" id="JBHTKH010000005">
    <property type="protein sequence ID" value="MFD1054682.1"/>
    <property type="molecule type" value="Genomic_DNA"/>
</dbReference>
<dbReference type="PANTHER" id="PTHR40082:SF1">
    <property type="entry name" value="BLR5956 PROTEIN"/>
    <property type="match status" value="1"/>
</dbReference>
<dbReference type="InterPro" id="IPR003754">
    <property type="entry name" value="4pyrrol_synth_uPrphyn_synth"/>
</dbReference>
<proteinExistence type="predicted"/>
<dbReference type="Pfam" id="PF02602">
    <property type="entry name" value="HEM4"/>
    <property type="match status" value="1"/>
</dbReference>
<dbReference type="CDD" id="cd00383">
    <property type="entry name" value="trans_reg_C"/>
    <property type="match status" value="1"/>
</dbReference>
<dbReference type="EC" id="4.2.1.75" evidence="5"/>
<dbReference type="InterPro" id="IPR039793">
    <property type="entry name" value="UROS/Hem4"/>
</dbReference>
<dbReference type="PROSITE" id="PS51755">
    <property type="entry name" value="OMPR_PHOB"/>
    <property type="match status" value="1"/>
</dbReference>
<name>A0ABW3MXP8_9MICO</name>
<dbReference type="RefSeq" id="WP_386052586.1">
    <property type="nucleotide sequence ID" value="NZ_JBHTKH010000005.1"/>
</dbReference>
<dbReference type="Proteomes" id="UP001597046">
    <property type="component" value="Unassembled WGS sequence"/>
</dbReference>
<keyword evidence="6" id="KW-1185">Reference proteome</keyword>
<dbReference type="InterPro" id="IPR036108">
    <property type="entry name" value="4pyrrol_syn_uPrphyn_synt_sf"/>
</dbReference>
<dbReference type="SUPFAM" id="SSF46894">
    <property type="entry name" value="C-terminal effector domain of the bipartite response regulators"/>
    <property type="match status" value="1"/>
</dbReference>
<dbReference type="CDD" id="cd06578">
    <property type="entry name" value="HemD"/>
    <property type="match status" value="1"/>
</dbReference>
<evidence type="ECO:0000256" key="3">
    <source>
        <dbReference type="SAM" id="MobiDB-lite"/>
    </source>
</evidence>
<dbReference type="GO" id="GO:0004852">
    <property type="term" value="F:uroporphyrinogen-III synthase activity"/>
    <property type="evidence" value="ECO:0007669"/>
    <property type="project" value="UniProtKB-EC"/>
</dbReference>
<feature type="DNA-binding region" description="OmpR/PhoB-type" evidence="2">
    <location>
        <begin position="318"/>
        <end position="412"/>
    </location>
</feature>
<dbReference type="PANTHER" id="PTHR40082">
    <property type="entry name" value="BLR5956 PROTEIN"/>
    <property type="match status" value="1"/>
</dbReference>
<dbReference type="Gene3D" id="3.40.50.10090">
    <property type="match status" value="2"/>
</dbReference>
<dbReference type="InterPro" id="IPR001867">
    <property type="entry name" value="OmpR/PhoB-type_DNA-bd"/>
</dbReference>
<evidence type="ECO:0000313" key="6">
    <source>
        <dbReference type="Proteomes" id="UP001597046"/>
    </source>
</evidence>
<dbReference type="InterPro" id="IPR016032">
    <property type="entry name" value="Sig_transdc_resp-reg_C-effctor"/>
</dbReference>
<comment type="caution">
    <text evidence="5">The sequence shown here is derived from an EMBL/GenBank/DDBJ whole genome shotgun (WGS) entry which is preliminary data.</text>
</comment>
<dbReference type="Gene3D" id="1.10.10.10">
    <property type="entry name" value="Winged helix-like DNA-binding domain superfamily/Winged helix DNA-binding domain"/>
    <property type="match status" value="1"/>
</dbReference>
<dbReference type="NCBIfam" id="NF005568">
    <property type="entry name" value="PRK07239.1"/>
    <property type="match status" value="1"/>
</dbReference>
<evidence type="ECO:0000259" key="4">
    <source>
        <dbReference type="PROSITE" id="PS51755"/>
    </source>
</evidence>